<reference evidence="1" key="2">
    <citation type="journal article" date="2023" name="IMA Fungus">
        <title>Comparative genomic study of the Penicillium genus elucidates a diverse pangenome and 15 lateral gene transfer events.</title>
        <authorList>
            <person name="Petersen C."/>
            <person name="Sorensen T."/>
            <person name="Nielsen M.R."/>
            <person name="Sondergaard T.E."/>
            <person name="Sorensen J.L."/>
            <person name="Fitzpatrick D.A."/>
            <person name="Frisvad J.C."/>
            <person name="Nielsen K.L."/>
        </authorList>
    </citation>
    <scope>NUCLEOTIDE SEQUENCE</scope>
    <source>
        <strain evidence="1">IBT 17660</strain>
    </source>
</reference>
<dbReference type="AlphaFoldDB" id="A0A9W9WVZ4"/>
<dbReference type="Proteomes" id="UP001147760">
    <property type="component" value="Unassembled WGS sequence"/>
</dbReference>
<dbReference type="EMBL" id="JAPWDO010000003">
    <property type="protein sequence ID" value="KAJ5477735.1"/>
    <property type="molecule type" value="Genomic_DNA"/>
</dbReference>
<protein>
    <submittedName>
        <fullName evidence="1">Uncharacterized protein</fullName>
    </submittedName>
</protein>
<evidence type="ECO:0000313" key="2">
    <source>
        <dbReference type="Proteomes" id="UP001147760"/>
    </source>
</evidence>
<proteinExistence type="predicted"/>
<comment type="caution">
    <text evidence="1">The sequence shown here is derived from an EMBL/GenBank/DDBJ whole genome shotgun (WGS) entry which is preliminary data.</text>
</comment>
<sequence>MEEFHWMVRVEAGCNVARKSLRWARSRNQPGIVDPIGRMWKVLEGGGKDKRGRGWMATMERRTWDLYIRAAESRGGEVISVPVAD</sequence>
<gene>
    <name evidence="1" type="ORF">N7530_003244</name>
</gene>
<dbReference type="OrthoDB" id="10470859at2759"/>
<reference evidence="1" key="1">
    <citation type="submission" date="2022-12" db="EMBL/GenBank/DDBJ databases">
        <authorList>
            <person name="Petersen C."/>
        </authorList>
    </citation>
    <scope>NUCLEOTIDE SEQUENCE</scope>
    <source>
        <strain evidence="1">IBT 17660</strain>
    </source>
</reference>
<organism evidence="1 2">
    <name type="scientific">Penicillium desertorum</name>
    <dbReference type="NCBI Taxonomy" id="1303715"/>
    <lineage>
        <taxon>Eukaryota</taxon>
        <taxon>Fungi</taxon>
        <taxon>Dikarya</taxon>
        <taxon>Ascomycota</taxon>
        <taxon>Pezizomycotina</taxon>
        <taxon>Eurotiomycetes</taxon>
        <taxon>Eurotiomycetidae</taxon>
        <taxon>Eurotiales</taxon>
        <taxon>Aspergillaceae</taxon>
        <taxon>Penicillium</taxon>
    </lineage>
</organism>
<name>A0A9W9WVZ4_9EURO</name>
<accession>A0A9W9WVZ4</accession>
<evidence type="ECO:0000313" key="1">
    <source>
        <dbReference type="EMBL" id="KAJ5477735.1"/>
    </source>
</evidence>
<keyword evidence="2" id="KW-1185">Reference proteome</keyword>